<dbReference type="RefSeq" id="WP_172114094.1">
    <property type="nucleotide sequence ID" value="NZ_JABFDM010000003.1"/>
</dbReference>
<name>A0ABX2CLG4_9BRAD</name>
<protein>
    <submittedName>
        <fullName evidence="2">Uncharacterized protein</fullName>
    </submittedName>
</protein>
<feature type="compositionally biased region" description="Basic and acidic residues" evidence="1">
    <location>
        <begin position="54"/>
        <end position="80"/>
    </location>
</feature>
<feature type="region of interest" description="Disordered" evidence="1">
    <location>
        <begin position="1"/>
        <end position="80"/>
    </location>
</feature>
<dbReference type="EMBL" id="JABFDN010000014">
    <property type="protein sequence ID" value="NPU69034.1"/>
    <property type="molecule type" value="Genomic_DNA"/>
</dbReference>
<organism evidence="2 3">
    <name type="scientific">Bradyrhizobium aeschynomenes</name>
    <dbReference type="NCBI Taxonomy" id="2734909"/>
    <lineage>
        <taxon>Bacteria</taxon>
        <taxon>Pseudomonadati</taxon>
        <taxon>Pseudomonadota</taxon>
        <taxon>Alphaproteobacteria</taxon>
        <taxon>Hyphomicrobiales</taxon>
        <taxon>Nitrobacteraceae</taxon>
        <taxon>Bradyrhizobium</taxon>
    </lineage>
</organism>
<dbReference type="Proteomes" id="UP000886476">
    <property type="component" value="Unassembled WGS sequence"/>
</dbReference>
<feature type="compositionally biased region" description="Basic and acidic residues" evidence="1">
    <location>
        <begin position="1"/>
        <end position="35"/>
    </location>
</feature>
<evidence type="ECO:0000313" key="2">
    <source>
        <dbReference type="EMBL" id="NPU69034.1"/>
    </source>
</evidence>
<gene>
    <name evidence="2" type="ORF">HL667_28805</name>
</gene>
<comment type="caution">
    <text evidence="2">The sequence shown here is derived from an EMBL/GenBank/DDBJ whole genome shotgun (WGS) entry which is preliminary data.</text>
</comment>
<accession>A0ABX2CLG4</accession>
<evidence type="ECO:0000313" key="3">
    <source>
        <dbReference type="Proteomes" id="UP000886476"/>
    </source>
</evidence>
<evidence type="ECO:0000256" key="1">
    <source>
        <dbReference type="SAM" id="MobiDB-lite"/>
    </source>
</evidence>
<reference evidence="2" key="1">
    <citation type="submission" date="2020-05" db="EMBL/GenBank/DDBJ databases">
        <title>Nod-independent and nitrogen-fixing Bradyrhizobium aeschynomene sp. nov. isolated from nodules of Aeschynomene indica.</title>
        <authorList>
            <person name="Zhang Z."/>
        </authorList>
    </citation>
    <scope>NUCLEOTIDE SEQUENCE</scope>
    <source>
        <strain evidence="2">83012</strain>
    </source>
</reference>
<sequence>MAEKFNPAPHDKHAVDPREAVRLDSEAKTQLDKGLMDTFPASDPISVQQPSTTRMKDDDANGREHQEPSLWDKVRSVFAR</sequence>
<keyword evidence="3" id="KW-1185">Reference proteome</keyword>
<proteinExistence type="predicted"/>